<dbReference type="RefSeq" id="WP_226586414.1">
    <property type="nucleotide sequence ID" value="NZ_BLAY01000093.1"/>
</dbReference>
<dbReference type="EMBL" id="BLAY01000093">
    <property type="protein sequence ID" value="GET40531.1"/>
    <property type="molecule type" value="Genomic_DNA"/>
</dbReference>
<organism evidence="1 2">
    <name type="scientific">Microseira wollei NIES-4236</name>
    <dbReference type="NCBI Taxonomy" id="2530354"/>
    <lineage>
        <taxon>Bacteria</taxon>
        <taxon>Bacillati</taxon>
        <taxon>Cyanobacteriota</taxon>
        <taxon>Cyanophyceae</taxon>
        <taxon>Oscillatoriophycideae</taxon>
        <taxon>Aerosakkonematales</taxon>
        <taxon>Aerosakkonemataceae</taxon>
        <taxon>Microseira</taxon>
    </lineage>
</organism>
<dbReference type="Proteomes" id="UP001050975">
    <property type="component" value="Unassembled WGS sequence"/>
</dbReference>
<dbReference type="AlphaFoldDB" id="A0AAV3XGG7"/>
<sequence>MSDRTLGSQKQLGSMLTNDQLEQVMEAILAGKYSWACFLMLRFVGHDPLNYLPYRTCNRLIKENRTGCQPSKHRTKIEDLDYLEEGDRLCASAKGGFRYLDFDHSFLPYEF</sequence>
<dbReference type="InterPro" id="IPR049598">
    <property type="entry name" value="HetP-like"/>
</dbReference>
<comment type="caution">
    <text evidence="1">The sequence shown here is derived from an EMBL/GenBank/DDBJ whole genome shotgun (WGS) entry which is preliminary data.</text>
</comment>
<evidence type="ECO:0000313" key="1">
    <source>
        <dbReference type="EMBL" id="GET40531.1"/>
    </source>
</evidence>
<protein>
    <submittedName>
        <fullName evidence="1">Heterocyst differentiation protein</fullName>
    </submittedName>
</protein>
<gene>
    <name evidence="1" type="ORF">MiSe_53410</name>
</gene>
<dbReference type="NCBIfam" id="NF037966">
    <property type="entry name" value="HetP_family"/>
    <property type="match status" value="1"/>
</dbReference>
<keyword evidence="2" id="KW-1185">Reference proteome</keyword>
<reference evidence="1" key="1">
    <citation type="submission" date="2019-10" db="EMBL/GenBank/DDBJ databases">
        <title>Draft genome sequece of Microseira wollei NIES-4236.</title>
        <authorList>
            <person name="Yamaguchi H."/>
            <person name="Suzuki S."/>
            <person name="Kawachi M."/>
        </authorList>
    </citation>
    <scope>NUCLEOTIDE SEQUENCE</scope>
    <source>
        <strain evidence="1">NIES-4236</strain>
    </source>
</reference>
<name>A0AAV3XGG7_9CYAN</name>
<proteinExistence type="predicted"/>
<accession>A0AAV3XGG7</accession>
<evidence type="ECO:0000313" key="2">
    <source>
        <dbReference type="Proteomes" id="UP001050975"/>
    </source>
</evidence>